<keyword evidence="1" id="KW-0732">Signal</keyword>
<evidence type="ECO:0000259" key="2">
    <source>
        <dbReference type="Pfam" id="PF13372"/>
    </source>
</evidence>
<dbReference type="RefSeq" id="WP_173211497.1">
    <property type="nucleotide sequence ID" value="NZ_CP053697.2"/>
</dbReference>
<accession>A0A6M8F9K3</accession>
<dbReference type="Gene3D" id="2.40.160.100">
    <property type="match status" value="1"/>
</dbReference>
<sequence length="466" mass="51880">MKRSLPLRHYTPWLLALSIGPALAAETESVVGEPSSLPSPEAAAATPSPFELGHKLTVQGGYGPENSQPGNDDKGFYGLRYEPSLSWRSSEPQWPKWQAFGRAWLNYNSSSQASTGLQDENSQQIEYFSAELREFYVRRNLLGDDPRFSLSLGRQRYADHFGIWWDDSLESLRLNFDDTFARGFVAVAQQLHSYNSDIKALDDSERDIAYAMGEYALRWSGENWAGVRLLLEQDHSGRDADDPSDFDGARAGLFFHGDALSVSPLFSDYHLELVALDGDVELASGDEQDRSGWAVLGEIGKRFHALPWTPRLALHGGITDKPDASDDGFYLNAIQSDRVANPDTYSSGLVSSFIGVDLRNLAYYGIALETQPQPRHHLDLRFSDLYLRDADGAVPISLGEPAEQNGSRSLGQTLDLNYYWEMFPLALQDKHVQVNALFTASYFRAGDAIGNLDNDSQLSFGVVLRY</sequence>
<organism evidence="3 4">
    <name type="scientific">Aquipseudomonas campi</name>
    <dbReference type="NCBI Taxonomy" id="2731681"/>
    <lineage>
        <taxon>Bacteria</taxon>
        <taxon>Pseudomonadati</taxon>
        <taxon>Pseudomonadota</taxon>
        <taxon>Gammaproteobacteria</taxon>
        <taxon>Pseudomonadales</taxon>
        <taxon>Pseudomonadaceae</taxon>
        <taxon>Aquipseudomonas</taxon>
    </lineage>
</organism>
<dbReference type="EMBL" id="CP053697">
    <property type="protein sequence ID" value="QKE65534.1"/>
    <property type="molecule type" value="Genomic_DNA"/>
</dbReference>
<reference evidence="3" key="1">
    <citation type="submission" date="2020-07" db="EMBL/GenBank/DDBJ databases">
        <title>Nitrate ammonifying Pseudomonas campi sp. nov. isolated from German agricultural grassland.</title>
        <authorList>
            <person name="Timsy T."/>
            <person name="Ulrich A."/>
            <person name="Spanner T."/>
            <person name="Foesel B."/>
            <person name="Kolb S."/>
            <person name="Horn M.A."/>
            <person name="Behrendt U."/>
        </authorList>
    </citation>
    <scope>NUCLEOTIDE SEQUENCE</scope>
    <source>
        <strain evidence="3">S1-A32-2</strain>
    </source>
</reference>
<feature type="signal peptide" evidence="1">
    <location>
        <begin position="1"/>
        <end position="24"/>
    </location>
</feature>
<proteinExistence type="predicted"/>
<name>A0A6M8F9K3_9GAMM</name>
<dbReference type="AlphaFoldDB" id="A0A6M8F9K3"/>
<dbReference type="Pfam" id="PF13372">
    <property type="entry name" value="Alginate_exp"/>
    <property type="match status" value="1"/>
</dbReference>
<dbReference type="InterPro" id="IPR053728">
    <property type="entry name" value="Alginate_Permeability_Chnl"/>
</dbReference>
<keyword evidence="4" id="KW-1185">Reference proteome</keyword>
<evidence type="ECO:0000256" key="1">
    <source>
        <dbReference type="SAM" id="SignalP"/>
    </source>
</evidence>
<dbReference type="Proteomes" id="UP000501379">
    <property type="component" value="Chromosome"/>
</dbReference>
<dbReference type="InterPro" id="IPR025388">
    <property type="entry name" value="Alginate_export_dom"/>
</dbReference>
<evidence type="ECO:0000313" key="4">
    <source>
        <dbReference type="Proteomes" id="UP000501379"/>
    </source>
</evidence>
<protein>
    <submittedName>
        <fullName evidence="3">Ion channel protein AlgE</fullName>
    </submittedName>
</protein>
<dbReference type="KEGG" id="pcam:HNE05_19950"/>
<feature type="domain" description="Alginate export" evidence="2">
    <location>
        <begin position="101"/>
        <end position="453"/>
    </location>
</feature>
<evidence type="ECO:0000313" key="3">
    <source>
        <dbReference type="EMBL" id="QKE65534.1"/>
    </source>
</evidence>
<gene>
    <name evidence="3" type="ORF">HNE05_19950</name>
</gene>
<feature type="chain" id="PRO_5026802056" evidence="1">
    <location>
        <begin position="25"/>
        <end position="466"/>
    </location>
</feature>